<reference evidence="1 2" key="1">
    <citation type="submission" date="2020-04" db="EMBL/GenBank/DDBJ databases">
        <title>Description of novel Gluconacetobacter.</title>
        <authorList>
            <person name="Sombolestani A."/>
        </authorList>
    </citation>
    <scope>NUCLEOTIDE SEQUENCE [LARGE SCALE GENOMIC DNA]</scope>
    <source>
        <strain evidence="1 2">LMG 1731</strain>
    </source>
</reference>
<dbReference type="Proteomes" id="UP000561077">
    <property type="component" value="Unassembled WGS sequence"/>
</dbReference>
<evidence type="ECO:0000313" key="2">
    <source>
        <dbReference type="Proteomes" id="UP000561077"/>
    </source>
</evidence>
<protein>
    <submittedName>
        <fullName evidence="1">DUF1173 family protein</fullName>
    </submittedName>
</protein>
<dbReference type="RefSeq" id="WP_182977188.1">
    <property type="nucleotide sequence ID" value="NZ_JABEQO010000008.1"/>
</dbReference>
<organism evidence="1 2">
    <name type="scientific">Gluconacetobacter dulcium</name>
    <dbReference type="NCBI Taxonomy" id="2729096"/>
    <lineage>
        <taxon>Bacteria</taxon>
        <taxon>Pseudomonadati</taxon>
        <taxon>Pseudomonadota</taxon>
        <taxon>Alphaproteobacteria</taxon>
        <taxon>Acetobacterales</taxon>
        <taxon>Acetobacteraceae</taxon>
        <taxon>Gluconacetobacter</taxon>
    </lineage>
</organism>
<proteinExistence type="predicted"/>
<sequence length="447" mass="50282">MSDWVTFPDGRRGRLGWAWDAERAALWQRMHSSAHGDPRRPICDCVAGGRRLELAVRELIRRDDGRQVRRYCLARMPHDGTLHQAGCPFHETDARRSGRSGYQQGVIRELPDGRLRIAIAGGLEVRQPAPEPVAAQGAEPANGAARPRQARMSLLGLLHLLWEEGGLNAWSPEDRRRRTWWPTVRGALDDAAAGIIAGREALSNVFATVGYRDADGPHLFAKVARQCGQTRRIVLVGLVNQITRYQPQVADGQPPRPPRLRVVFDGVRNYGLYVSAPVEAERRLARSFPWAWKALGQDPRDRAIRVVAVVAARIQPTRSGTHFTAWADGIALMETAPSLVPVASFHELRVLQALQHEGRRFRKPLRYDAERQVVHPDFELLDTVDPRGTPMEVFGRDDEDYAARAAEKQQYYDAVYGIRGWWSWDATRADHWPPFPPASQLAARSTK</sequence>
<evidence type="ECO:0000313" key="1">
    <source>
        <dbReference type="EMBL" id="MBB2164528.1"/>
    </source>
</evidence>
<comment type="caution">
    <text evidence="1">The sequence shown here is derived from an EMBL/GenBank/DDBJ whole genome shotgun (WGS) entry which is preliminary data.</text>
</comment>
<dbReference type="Pfam" id="PF06666">
    <property type="entry name" value="DUF1173"/>
    <property type="match status" value="1"/>
</dbReference>
<dbReference type="EMBL" id="JABEQO010000008">
    <property type="protein sequence ID" value="MBB2164528.1"/>
    <property type="molecule type" value="Genomic_DNA"/>
</dbReference>
<gene>
    <name evidence="1" type="ORF">HLH26_08230</name>
</gene>
<accession>A0A7W4IKF2</accession>
<name>A0A7W4IKF2_9PROT</name>
<dbReference type="InterPro" id="IPR009553">
    <property type="entry name" value="DUF1173"/>
</dbReference>
<dbReference type="AlphaFoldDB" id="A0A7W4IKF2"/>